<dbReference type="EMBL" id="CAFABA010000061">
    <property type="protein sequence ID" value="CAB4831984.1"/>
    <property type="molecule type" value="Genomic_DNA"/>
</dbReference>
<sequence length="86" mass="8740">MIKVSGTGQDGVAMVMSVTLAVVAPTPTDRTIVPPVSVAPASRGGILAFTGTDVGSLIRTALVIVAVGVALLLSTRSGWRLLRVAR</sequence>
<organism evidence="2">
    <name type="scientific">freshwater metagenome</name>
    <dbReference type="NCBI Taxonomy" id="449393"/>
    <lineage>
        <taxon>unclassified sequences</taxon>
        <taxon>metagenomes</taxon>
        <taxon>ecological metagenomes</taxon>
    </lineage>
</organism>
<evidence type="ECO:0000313" key="3">
    <source>
        <dbReference type="EMBL" id="CAB4892449.1"/>
    </source>
</evidence>
<keyword evidence="1" id="KW-0812">Transmembrane</keyword>
<evidence type="ECO:0000256" key="1">
    <source>
        <dbReference type="SAM" id="Phobius"/>
    </source>
</evidence>
<keyword evidence="1" id="KW-1133">Transmembrane helix</keyword>
<feature type="transmembrane region" description="Helical" evidence="1">
    <location>
        <begin position="56"/>
        <end position="73"/>
    </location>
</feature>
<keyword evidence="1" id="KW-0472">Membrane</keyword>
<evidence type="ECO:0000313" key="2">
    <source>
        <dbReference type="EMBL" id="CAB4831984.1"/>
    </source>
</evidence>
<dbReference type="AlphaFoldDB" id="A0A6J7AGD0"/>
<accession>A0A6J7AGD0</accession>
<name>A0A6J7AGD0_9ZZZZ</name>
<proteinExistence type="predicted"/>
<reference evidence="2" key="1">
    <citation type="submission" date="2020-05" db="EMBL/GenBank/DDBJ databases">
        <authorList>
            <person name="Chiriac C."/>
            <person name="Salcher M."/>
            <person name="Ghai R."/>
            <person name="Kavagutti S V."/>
        </authorList>
    </citation>
    <scope>NUCLEOTIDE SEQUENCE</scope>
</reference>
<gene>
    <name evidence="2" type="ORF">UFOPK3139_01582</name>
    <name evidence="3" type="ORF">UFOPK3543_00369</name>
</gene>
<protein>
    <submittedName>
        <fullName evidence="2">Unannotated protein</fullName>
    </submittedName>
</protein>
<dbReference type="EMBL" id="CAFBMH010000008">
    <property type="protein sequence ID" value="CAB4892449.1"/>
    <property type="molecule type" value="Genomic_DNA"/>
</dbReference>